<dbReference type="Proteomes" id="UP000494174">
    <property type="component" value="Unassembled WGS sequence"/>
</dbReference>
<proteinExistence type="predicted"/>
<reference evidence="1 2" key="1">
    <citation type="submission" date="2019-09" db="EMBL/GenBank/DDBJ databases">
        <authorList>
            <person name="Depoorter E."/>
        </authorList>
    </citation>
    <scope>NUCLEOTIDE SEQUENCE [LARGE SCALE GENOMIC DNA]</scope>
    <source>
        <strain evidence="1">R-15945</strain>
    </source>
</reference>
<organism evidence="1 2">
    <name type="scientific">Burkholderia lata (strain ATCC 17760 / DSM 23089 / LMG 22485 / NCIMB 9086 / R18194 / 383)</name>
    <dbReference type="NCBI Taxonomy" id="482957"/>
    <lineage>
        <taxon>Bacteria</taxon>
        <taxon>Pseudomonadati</taxon>
        <taxon>Pseudomonadota</taxon>
        <taxon>Betaproteobacteria</taxon>
        <taxon>Burkholderiales</taxon>
        <taxon>Burkholderiaceae</taxon>
        <taxon>Burkholderia</taxon>
        <taxon>Burkholderia cepacia complex</taxon>
    </lineage>
</organism>
<dbReference type="RefSeq" id="WP_174969180.1">
    <property type="nucleotide sequence ID" value="NZ_CABVPU010000009.1"/>
</dbReference>
<sequence>MGAVDPHAAPGVALEVTGVRVERLQHITADSAYANGAAEWTAENAALAGNRKVEFLDLSWRRSTARPVTFA</sequence>
<dbReference type="EMBL" id="CABVPU010000009">
    <property type="protein sequence ID" value="VWB65626.1"/>
    <property type="molecule type" value="Genomic_DNA"/>
</dbReference>
<name>A0A6P2LBD5_BURL3</name>
<accession>A0A6P2LBD5</accession>
<gene>
    <name evidence="1" type="ORF">BLA15945_03104</name>
</gene>
<evidence type="ECO:0000313" key="2">
    <source>
        <dbReference type="Proteomes" id="UP000494174"/>
    </source>
</evidence>
<protein>
    <submittedName>
        <fullName evidence="1">Uncharacterized protein</fullName>
    </submittedName>
</protein>
<dbReference type="AlphaFoldDB" id="A0A6P2LBD5"/>
<evidence type="ECO:0000313" key="1">
    <source>
        <dbReference type="EMBL" id="VWB65626.1"/>
    </source>
</evidence>